<comment type="catalytic activity">
    <reaction evidence="16 21">
        <text>L-leucine + 2-oxoglutarate = 4-methyl-2-oxopentanoate + L-glutamate</text>
        <dbReference type="Rhea" id="RHEA:18321"/>
        <dbReference type="ChEBI" id="CHEBI:16810"/>
        <dbReference type="ChEBI" id="CHEBI:17865"/>
        <dbReference type="ChEBI" id="CHEBI:29985"/>
        <dbReference type="ChEBI" id="CHEBI:57427"/>
        <dbReference type="EC" id="2.6.1.42"/>
    </reaction>
</comment>
<dbReference type="Gene3D" id="3.20.10.10">
    <property type="entry name" value="D-amino Acid Aminotransferase, subunit A, domain 2"/>
    <property type="match status" value="1"/>
</dbReference>
<dbReference type="GO" id="GO:0052655">
    <property type="term" value="F:L-valine-2-oxoglutarate transaminase activity"/>
    <property type="evidence" value="ECO:0007669"/>
    <property type="project" value="RHEA"/>
</dbReference>
<dbReference type="EC" id="2.6.1.42" evidence="21"/>
<evidence type="ECO:0000313" key="22">
    <source>
        <dbReference type="EMBL" id="SKA91699.1"/>
    </source>
</evidence>
<proteinExistence type="inferred from homology"/>
<evidence type="ECO:0000256" key="13">
    <source>
        <dbReference type="ARBA" id="ARBA00035633"/>
    </source>
</evidence>
<dbReference type="GO" id="GO:0009098">
    <property type="term" value="P:L-leucine biosynthetic process"/>
    <property type="evidence" value="ECO:0007669"/>
    <property type="project" value="UniProtKB-UniPathway"/>
</dbReference>
<dbReference type="Pfam" id="PF01063">
    <property type="entry name" value="Aminotran_4"/>
    <property type="match status" value="1"/>
</dbReference>
<comment type="pathway">
    <text evidence="4 21">Amino-acid biosynthesis; L-valine biosynthesis; L-valine from pyruvate: step 4/4.</text>
</comment>
<evidence type="ECO:0000256" key="18">
    <source>
        <dbReference type="ARBA" id="ARBA00054027"/>
    </source>
</evidence>
<evidence type="ECO:0000256" key="5">
    <source>
        <dbReference type="ARBA" id="ARBA00005072"/>
    </source>
</evidence>
<keyword evidence="8 21" id="KW-0028">Amino-acid biosynthesis</keyword>
<evidence type="ECO:0000256" key="17">
    <source>
        <dbReference type="ARBA" id="ARBA00049529"/>
    </source>
</evidence>
<dbReference type="STRING" id="92487.SAMN02745130_03289"/>
<comment type="catalytic activity">
    <reaction evidence="17">
        <text>4-amino-4-deoxychorismate = 4-aminobenzoate + pyruvate + H(+)</text>
        <dbReference type="Rhea" id="RHEA:16201"/>
        <dbReference type="ChEBI" id="CHEBI:15361"/>
        <dbReference type="ChEBI" id="CHEBI:15378"/>
        <dbReference type="ChEBI" id="CHEBI:17836"/>
        <dbReference type="ChEBI" id="CHEBI:58406"/>
        <dbReference type="EC" id="4.1.3.38"/>
    </reaction>
</comment>
<gene>
    <name evidence="21" type="primary">ilvE</name>
    <name evidence="22" type="ORF">SAMN02745130_03289</name>
</gene>
<dbReference type="UniPathway" id="UPA00048">
    <property type="reaction ID" value="UER00073"/>
</dbReference>
<dbReference type="UniPathway" id="UPA00049">
    <property type="reaction ID" value="UER00062"/>
</dbReference>
<dbReference type="InterPro" id="IPR018300">
    <property type="entry name" value="Aminotrans_IV_CS"/>
</dbReference>
<evidence type="ECO:0000256" key="21">
    <source>
        <dbReference type="RuleBase" id="RU364094"/>
    </source>
</evidence>
<dbReference type="GO" id="GO:0008696">
    <property type="term" value="F:4-amino-4-deoxychorismate lyase activity"/>
    <property type="evidence" value="ECO:0007669"/>
    <property type="project" value="UniProtKB-EC"/>
</dbReference>
<dbReference type="InterPro" id="IPR005785">
    <property type="entry name" value="B_amino_transI"/>
</dbReference>
<evidence type="ECO:0000256" key="15">
    <source>
        <dbReference type="ARBA" id="ARBA00048798"/>
    </source>
</evidence>
<dbReference type="InterPro" id="IPR043132">
    <property type="entry name" value="BCAT-like_C"/>
</dbReference>
<keyword evidence="7 21" id="KW-0032">Aminotransferase</keyword>
<keyword evidence="10 20" id="KW-0663">Pyridoxal phosphate</keyword>
<dbReference type="NCBIfam" id="TIGR01122">
    <property type="entry name" value="ilvE_I"/>
    <property type="match status" value="1"/>
</dbReference>
<organism evidence="22 23">
    <name type="scientific">Thiothrix eikelboomii</name>
    <dbReference type="NCBI Taxonomy" id="92487"/>
    <lineage>
        <taxon>Bacteria</taxon>
        <taxon>Pseudomonadati</taxon>
        <taxon>Pseudomonadota</taxon>
        <taxon>Gammaproteobacteria</taxon>
        <taxon>Thiotrichales</taxon>
        <taxon>Thiotrichaceae</taxon>
        <taxon>Thiothrix</taxon>
    </lineage>
</organism>
<dbReference type="InterPro" id="IPR001544">
    <property type="entry name" value="Aminotrans_IV"/>
</dbReference>
<comment type="function">
    <text evidence="2 21">Acts on leucine, isoleucine and valine.</text>
</comment>
<evidence type="ECO:0000256" key="12">
    <source>
        <dbReference type="ARBA" id="ARBA00023304"/>
    </source>
</evidence>
<comment type="function">
    <text evidence="18">Involved in the biosynthesis of p-aminobenzoate (PABA), a precursor of tetrahydrofolate. Converts 4-amino-4-deoxychorismate into 4-aminobenzoate (PABA) and pyruvate.</text>
</comment>
<keyword evidence="11" id="KW-0289">Folate biosynthesis</keyword>
<keyword evidence="9 21" id="KW-0808">Transferase</keyword>
<comment type="pathway">
    <text evidence="3 21">Amino-acid biosynthesis; L-isoleucine biosynthesis; L-isoleucine from 2-oxobutanoate: step 4/4.</text>
</comment>
<dbReference type="PANTHER" id="PTHR42743:SF11">
    <property type="entry name" value="AMINODEOXYCHORISMATE LYASE"/>
    <property type="match status" value="1"/>
</dbReference>
<dbReference type="FunFam" id="3.20.10.10:FF:000002">
    <property type="entry name" value="D-alanine aminotransferase"/>
    <property type="match status" value="1"/>
</dbReference>
<dbReference type="SUPFAM" id="SSF56752">
    <property type="entry name" value="D-aminoacid aminotransferase-like PLP-dependent enzymes"/>
    <property type="match status" value="1"/>
</dbReference>
<dbReference type="Proteomes" id="UP000190460">
    <property type="component" value="Unassembled WGS sequence"/>
</dbReference>
<dbReference type="InterPro" id="IPR036038">
    <property type="entry name" value="Aminotransferase-like"/>
</dbReference>
<evidence type="ECO:0000256" key="7">
    <source>
        <dbReference type="ARBA" id="ARBA00022576"/>
    </source>
</evidence>
<dbReference type="AlphaFoldDB" id="A0A1T4XQ60"/>
<evidence type="ECO:0000256" key="8">
    <source>
        <dbReference type="ARBA" id="ARBA00022605"/>
    </source>
</evidence>
<accession>A0A1T4XQ60</accession>
<keyword evidence="23" id="KW-1185">Reference proteome</keyword>
<dbReference type="GO" id="GO:0052654">
    <property type="term" value="F:L-leucine-2-oxoglutarate transaminase activity"/>
    <property type="evidence" value="ECO:0007669"/>
    <property type="project" value="RHEA"/>
</dbReference>
<comment type="similarity">
    <text evidence="6 19">Belongs to the class-IV pyridoxal-phosphate-dependent aminotransferase family.</text>
</comment>
<reference evidence="23" key="1">
    <citation type="submission" date="2017-02" db="EMBL/GenBank/DDBJ databases">
        <authorList>
            <person name="Varghese N."/>
            <person name="Submissions S."/>
        </authorList>
    </citation>
    <scope>NUCLEOTIDE SEQUENCE [LARGE SCALE GENOMIC DNA]</scope>
    <source>
        <strain evidence="23">ATCC 49788</strain>
    </source>
</reference>
<dbReference type="EMBL" id="FUYB01000021">
    <property type="protein sequence ID" value="SKA91699.1"/>
    <property type="molecule type" value="Genomic_DNA"/>
</dbReference>
<evidence type="ECO:0000256" key="10">
    <source>
        <dbReference type="ARBA" id="ARBA00022898"/>
    </source>
</evidence>
<evidence type="ECO:0000256" key="3">
    <source>
        <dbReference type="ARBA" id="ARBA00004824"/>
    </source>
</evidence>
<evidence type="ECO:0000256" key="16">
    <source>
        <dbReference type="ARBA" id="ARBA00049229"/>
    </source>
</evidence>
<evidence type="ECO:0000256" key="6">
    <source>
        <dbReference type="ARBA" id="ARBA00009320"/>
    </source>
</evidence>
<dbReference type="UniPathway" id="UPA00047">
    <property type="reaction ID" value="UER00058"/>
</dbReference>
<evidence type="ECO:0000256" key="20">
    <source>
        <dbReference type="RuleBase" id="RU004516"/>
    </source>
</evidence>
<evidence type="ECO:0000256" key="14">
    <source>
        <dbReference type="ARBA" id="ARBA00048212"/>
    </source>
</evidence>
<dbReference type="GO" id="GO:0005829">
    <property type="term" value="C:cytosol"/>
    <property type="evidence" value="ECO:0007669"/>
    <property type="project" value="TreeGrafter"/>
</dbReference>
<sequence>MFEHARCWVNGQLVPAEQASVSVFDHGFLYGDGIFEGVRFYNKRAFRLPLHLKRLQRSAAALQLQIPHEEVFIQAVYAVIEASELQDGYLRIIATRGVGVLGINPATCKEPGVIVIADQLQMVSDAERAKGIRAIITATRRSQPDRLDPRIKSLNYLTSIFARMEANFAGVEEGILLNDRGCVAEGTAENIFIMRDGELLTPAPTEGALAGITRATVLELAAQLGIKTRETVLTAYDLYSADECFFTGTGARLIPVREIDGRKIQTCPGEAYQRLAVAFADLVHQETTSLSP</sequence>
<dbReference type="Gene3D" id="3.30.470.10">
    <property type="match status" value="1"/>
</dbReference>
<comment type="cofactor">
    <cofactor evidence="1 20">
        <name>pyridoxal 5'-phosphate</name>
        <dbReference type="ChEBI" id="CHEBI:597326"/>
    </cofactor>
</comment>
<comment type="pathway">
    <text evidence="5 21">Amino-acid biosynthesis; L-leucine biosynthesis; L-leucine from 3-methyl-2-oxobutanoate: step 4/4.</text>
</comment>
<dbReference type="GO" id="GO:0009097">
    <property type="term" value="P:isoleucine biosynthetic process"/>
    <property type="evidence" value="ECO:0007669"/>
    <property type="project" value="UniProtKB-UniPathway"/>
</dbReference>
<comment type="catalytic activity">
    <reaction evidence="14 21">
        <text>L-valine + 2-oxoglutarate = 3-methyl-2-oxobutanoate + L-glutamate</text>
        <dbReference type="Rhea" id="RHEA:24813"/>
        <dbReference type="ChEBI" id="CHEBI:11851"/>
        <dbReference type="ChEBI" id="CHEBI:16810"/>
        <dbReference type="ChEBI" id="CHEBI:29985"/>
        <dbReference type="ChEBI" id="CHEBI:57762"/>
        <dbReference type="EC" id="2.6.1.42"/>
    </reaction>
</comment>
<evidence type="ECO:0000256" key="2">
    <source>
        <dbReference type="ARBA" id="ARBA00003109"/>
    </source>
</evidence>
<keyword evidence="12 21" id="KW-0100">Branched-chain amino acid biosynthesis</keyword>
<evidence type="ECO:0000256" key="4">
    <source>
        <dbReference type="ARBA" id="ARBA00004931"/>
    </source>
</evidence>
<evidence type="ECO:0000256" key="11">
    <source>
        <dbReference type="ARBA" id="ARBA00022909"/>
    </source>
</evidence>
<dbReference type="RefSeq" id="WP_078923734.1">
    <property type="nucleotide sequence ID" value="NZ_FUYB01000021.1"/>
</dbReference>
<dbReference type="InterPro" id="IPR043131">
    <property type="entry name" value="BCAT-like_N"/>
</dbReference>
<dbReference type="PROSITE" id="PS00770">
    <property type="entry name" value="AA_TRANSFER_CLASS_4"/>
    <property type="match status" value="1"/>
</dbReference>
<dbReference type="GO" id="GO:0046656">
    <property type="term" value="P:folic acid biosynthetic process"/>
    <property type="evidence" value="ECO:0007669"/>
    <property type="project" value="UniProtKB-KW"/>
</dbReference>
<name>A0A1T4XQ60_9GAMM</name>
<comment type="catalytic activity">
    <reaction evidence="15 21">
        <text>L-isoleucine + 2-oxoglutarate = (S)-3-methyl-2-oxopentanoate + L-glutamate</text>
        <dbReference type="Rhea" id="RHEA:24801"/>
        <dbReference type="ChEBI" id="CHEBI:16810"/>
        <dbReference type="ChEBI" id="CHEBI:29985"/>
        <dbReference type="ChEBI" id="CHEBI:35146"/>
        <dbReference type="ChEBI" id="CHEBI:58045"/>
        <dbReference type="EC" id="2.6.1.42"/>
    </reaction>
</comment>
<dbReference type="InterPro" id="IPR050571">
    <property type="entry name" value="Class-IV_PLP-Dep_Aminotrnsfr"/>
</dbReference>
<dbReference type="GO" id="GO:0052656">
    <property type="term" value="F:L-isoleucine-2-oxoglutarate transaminase activity"/>
    <property type="evidence" value="ECO:0007669"/>
    <property type="project" value="RHEA"/>
</dbReference>
<evidence type="ECO:0000313" key="23">
    <source>
        <dbReference type="Proteomes" id="UP000190460"/>
    </source>
</evidence>
<comment type="pathway">
    <text evidence="13">Cofactor biosynthesis; tetrahydrofolate biosynthesis; 4-aminobenzoate from chorismate: step 2/2.</text>
</comment>
<dbReference type="PANTHER" id="PTHR42743">
    <property type="entry name" value="AMINO-ACID AMINOTRANSFERASE"/>
    <property type="match status" value="1"/>
</dbReference>
<dbReference type="OrthoDB" id="21319at2"/>
<protein>
    <recommendedName>
        <fullName evidence="21">Branched-chain-amino-acid aminotransferase</fullName>
        <shortName evidence="21">BCAT</shortName>
        <ecNumber evidence="21">2.6.1.42</ecNumber>
    </recommendedName>
</protein>
<dbReference type="GO" id="GO:0009099">
    <property type="term" value="P:L-valine biosynthetic process"/>
    <property type="evidence" value="ECO:0007669"/>
    <property type="project" value="UniProtKB-UniPathway"/>
</dbReference>
<evidence type="ECO:0000256" key="19">
    <source>
        <dbReference type="RuleBase" id="RU004106"/>
    </source>
</evidence>
<evidence type="ECO:0000256" key="1">
    <source>
        <dbReference type="ARBA" id="ARBA00001933"/>
    </source>
</evidence>
<evidence type="ECO:0000256" key="9">
    <source>
        <dbReference type="ARBA" id="ARBA00022679"/>
    </source>
</evidence>